<dbReference type="Proteomes" id="UP000504617">
    <property type="component" value="Unplaced"/>
</dbReference>
<gene>
    <name evidence="2" type="primary">LOC106554048</name>
</gene>
<evidence type="ECO:0000313" key="1">
    <source>
        <dbReference type="Proteomes" id="UP000504617"/>
    </source>
</evidence>
<dbReference type="PROSITE" id="PS50896">
    <property type="entry name" value="LISH"/>
    <property type="match status" value="1"/>
</dbReference>
<name>A0A6I9YUZ1_9SAUR</name>
<protein>
    <submittedName>
        <fullName evidence="2">Nucleolar and coiled-body phosphoprotein 1-like</fullName>
    </submittedName>
</protein>
<sequence length="77" mass="8310">MASERAVPSDLFPLVLAFLRENHFDRAARAFGKAAGVTEQDPNAASLLDIFNFWLNATLCSQPTPSPLPMLSFSSAA</sequence>
<keyword evidence="1" id="KW-1185">Reference proteome</keyword>
<evidence type="ECO:0000313" key="2">
    <source>
        <dbReference type="RefSeq" id="XP_013928122.1"/>
    </source>
</evidence>
<dbReference type="GeneID" id="106554048"/>
<proteinExistence type="predicted"/>
<accession>A0A6I9YUZ1</accession>
<organism evidence="1 2">
    <name type="scientific">Thamnophis sirtalis</name>
    <dbReference type="NCBI Taxonomy" id="35019"/>
    <lineage>
        <taxon>Eukaryota</taxon>
        <taxon>Metazoa</taxon>
        <taxon>Chordata</taxon>
        <taxon>Craniata</taxon>
        <taxon>Vertebrata</taxon>
        <taxon>Euteleostomi</taxon>
        <taxon>Lepidosauria</taxon>
        <taxon>Squamata</taxon>
        <taxon>Bifurcata</taxon>
        <taxon>Unidentata</taxon>
        <taxon>Episquamata</taxon>
        <taxon>Toxicofera</taxon>
        <taxon>Serpentes</taxon>
        <taxon>Colubroidea</taxon>
        <taxon>Colubridae</taxon>
        <taxon>Natricinae</taxon>
        <taxon>Thamnophis</taxon>
    </lineage>
</organism>
<dbReference type="InterPro" id="IPR006594">
    <property type="entry name" value="LisH"/>
</dbReference>
<reference evidence="2" key="1">
    <citation type="submission" date="2025-08" db="UniProtKB">
        <authorList>
            <consortium name="RefSeq"/>
        </authorList>
    </citation>
    <scope>IDENTIFICATION</scope>
    <source>
        <tissue evidence="2">Skeletal muscle</tissue>
    </source>
</reference>
<dbReference type="RefSeq" id="XP_013928122.1">
    <property type="nucleotide sequence ID" value="XM_014072647.1"/>
</dbReference>
<dbReference type="AlphaFoldDB" id="A0A6I9YUZ1"/>
<dbReference type="KEGG" id="tsr:106554048"/>
<dbReference type="OrthoDB" id="5599646at2759"/>